<dbReference type="VEuPathDB" id="TriTrypDB:TM35_000014130"/>
<proteinExistence type="predicted"/>
<reference evidence="2 3" key="1">
    <citation type="submission" date="2017-03" db="EMBL/GenBank/DDBJ databases">
        <title>An alternative strategy for trypanosome survival in the mammalian bloodstream revealed through genome and transcriptome analysis of the ubiquitous bovine parasite Trypanosoma (Megatrypanum) theileri.</title>
        <authorList>
            <person name="Kelly S."/>
            <person name="Ivens A."/>
            <person name="Mott A."/>
            <person name="O'Neill E."/>
            <person name="Emms D."/>
            <person name="Macleod O."/>
            <person name="Voorheis P."/>
            <person name="Matthews J."/>
            <person name="Matthews K."/>
            <person name="Carrington M."/>
        </authorList>
    </citation>
    <scope>NUCLEOTIDE SEQUENCE [LARGE SCALE GENOMIC DNA]</scope>
    <source>
        <strain evidence="2">Edinburgh</strain>
    </source>
</reference>
<evidence type="ECO:0000256" key="1">
    <source>
        <dbReference type="SAM" id="MobiDB-lite"/>
    </source>
</evidence>
<feature type="region of interest" description="Disordered" evidence="1">
    <location>
        <begin position="125"/>
        <end position="177"/>
    </location>
</feature>
<dbReference type="OrthoDB" id="238872at2759"/>
<evidence type="ECO:0000313" key="3">
    <source>
        <dbReference type="Proteomes" id="UP000192257"/>
    </source>
</evidence>
<name>A0A1X0P9D6_9TRYP</name>
<dbReference type="AlphaFoldDB" id="A0A1X0P9D6"/>
<feature type="compositionally biased region" description="Low complexity" evidence="1">
    <location>
        <begin position="132"/>
        <end position="141"/>
    </location>
</feature>
<feature type="compositionally biased region" description="Polar residues" evidence="1">
    <location>
        <begin position="142"/>
        <end position="151"/>
    </location>
</feature>
<gene>
    <name evidence="2" type="ORF">TM35_000014130</name>
</gene>
<dbReference type="RefSeq" id="XP_028887602.1">
    <property type="nucleotide sequence ID" value="XM_029021094.1"/>
</dbReference>
<organism evidence="2 3">
    <name type="scientific">Trypanosoma theileri</name>
    <dbReference type="NCBI Taxonomy" id="67003"/>
    <lineage>
        <taxon>Eukaryota</taxon>
        <taxon>Discoba</taxon>
        <taxon>Euglenozoa</taxon>
        <taxon>Kinetoplastea</taxon>
        <taxon>Metakinetoplastina</taxon>
        <taxon>Trypanosomatida</taxon>
        <taxon>Trypanosomatidae</taxon>
        <taxon>Trypanosoma</taxon>
    </lineage>
</organism>
<dbReference type="Proteomes" id="UP000192257">
    <property type="component" value="Unassembled WGS sequence"/>
</dbReference>
<dbReference type="EMBL" id="NBCO01000001">
    <property type="protein sequence ID" value="ORC93536.1"/>
    <property type="molecule type" value="Genomic_DNA"/>
</dbReference>
<protein>
    <submittedName>
        <fullName evidence="2">Uncharacterized protein</fullName>
    </submittedName>
</protein>
<comment type="caution">
    <text evidence="2">The sequence shown here is derived from an EMBL/GenBank/DDBJ whole genome shotgun (WGS) entry which is preliminary data.</text>
</comment>
<feature type="compositionally biased region" description="Polar residues" evidence="1">
    <location>
        <begin position="161"/>
        <end position="174"/>
    </location>
</feature>
<feature type="region of interest" description="Disordered" evidence="1">
    <location>
        <begin position="1"/>
        <end position="24"/>
    </location>
</feature>
<dbReference type="GeneID" id="39980874"/>
<sequence length="488" mass="54242">MAVSGTGSSDNRNTNTNNSNSNSNSGNPYVCLSAHCDLLHFVGSVPHPYGGPTPQTIADRTSRYVRFSCESLEKTPTVVVKCEHPLFSSVPIEKNSNGVPFFPFSGVGLAQWGFRHNFDVSSSDSKSEFKLQQQQQQQQRQSEVNDSFSHSQEPHHVSEKIPNNNLNEATSSLPVSSEVETTTVESGIYGVINPFALRRVILQALCVLNLPKRSPAVAFTFCAHDTTPFGATNFLILPRCAEQIPALANPVKVNLVVTRVNNVDVLGCNFPSSDLQKMNEIKNDGNMCSLPSISSPLFLQWELKEDTAEKSQIDVETVNLGLFLSKIMIFKLFYTSAVKFSEGTENKDDRVRRVVSWTQRRSFHLLALIAHCIWCEKVGWYVMNSMNSSAGAKTTSSRFNHCRAHLKWRNDASFSNPNEKWETTLIFYSDASSGNDNCCKSEMQSNLITPSSSVVLHLTVRGCDEEMCWDWSGPVPRVVRGGLCILHK</sequence>
<evidence type="ECO:0000313" key="2">
    <source>
        <dbReference type="EMBL" id="ORC93536.1"/>
    </source>
</evidence>
<keyword evidence="3" id="KW-1185">Reference proteome</keyword>
<accession>A0A1X0P9D6</accession>